<comment type="caution">
    <text evidence="1">The sequence shown here is derived from an EMBL/GenBank/DDBJ whole genome shotgun (WGS) entry which is preliminary data.</text>
</comment>
<gene>
    <name evidence="1" type="ORF">J2S74_000899</name>
</gene>
<name>A0ABT9ZRZ8_9BACI</name>
<reference evidence="1 2" key="1">
    <citation type="submission" date="2023-07" db="EMBL/GenBank/DDBJ databases">
        <title>Genomic Encyclopedia of Type Strains, Phase IV (KMG-IV): sequencing the most valuable type-strain genomes for metagenomic binning, comparative biology and taxonomic classification.</title>
        <authorList>
            <person name="Goeker M."/>
        </authorList>
    </citation>
    <scope>NUCLEOTIDE SEQUENCE [LARGE SCALE GENOMIC DNA]</scope>
    <source>
        <strain evidence="1 2">DSM 9768</strain>
    </source>
</reference>
<accession>A0ABT9ZRZ8</accession>
<evidence type="ECO:0000313" key="2">
    <source>
        <dbReference type="Proteomes" id="UP001230005"/>
    </source>
</evidence>
<dbReference type="PROSITE" id="PS51257">
    <property type="entry name" value="PROKAR_LIPOPROTEIN"/>
    <property type="match status" value="1"/>
</dbReference>
<organism evidence="1 2">
    <name type="scientific">Evansella vedderi</name>
    <dbReference type="NCBI Taxonomy" id="38282"/>
    <lineage>
        <taxon>Bacteria</taxon>
        <taxon>Bacillati</taxon>
        <taxon>Bacillota</taxon>
        <taxon>Bacilli</taxon>
        <taxon>Bacillales</taxon>
        <taxon>Bacillaceae</taxon>
        <taxon>Evansella</taxon>
    </lineage>
</organism>
<evidence type="ECO:0000313" key="1">
    <source>
        <dbReference type="EMBL" id="MDQ0253527.1"/>
    </source>
</evidence>
<dbReference type="RefSeq" id="WP_307322324.1">
    <property type="nucleotide sequence ID" value="NZ_JAUSUG010000003.1"/>
</dbReference>
<protein>
    <submittedName>
        <fullName evidence="1">Uncharacterized protein</fullName>
    </submittedName>
</protein>
<proteinExistence type="predicted"/>
<keyword evidence="2" id="KW-1185">Reference proteome</keyword>
<sequence length="248" mass="28826">MRLVIYLFVLFIFLLGCMGTNENKEITREADLQGITYLGDFDDQMIFVHVDDDRNPREKQSFTGTEYVYGYWLKVTNDTEIINEAGEELTLEEISVRYIEAWVKEEFVEERTVANIYEISLEEEGRTLFPIYTAEKIKHVEVVRTKEDVIEQLKSYEEGKYTLHLFFDSMESHNDRVDEANEVMDIISDLETIETGFVSTGAEGPPENAKLLGIEEYPSYVIFNTRDVVLITSNLDEVKEFFGLEVEE</sequence>
<dbReference type="EMBL" id="JAUSUG010000003">
    <property type="protein sequence ID" value="MDQ0253527.1"/>
    <property type="molecule type" value="Genomic_DNA"/>
</dbReference>
<dbReference type="Proteomes" id="UP001230005">
    <property type="component" value="Unassembled WGS sequence"/>
</dbReference>